<accession>A0AAD5TYJ7</accession>
<name>A0AAD5TYJ7_9FUNG</name>
<dbReference type="EMBL" id="JADGJW010000444">
    <property type="protein sequence ID" value="KAJ3217091.1"/>
    <property type="molecule type" value="Genomic_DNA"/>
</dbReference>
<evidence type="ECO:0000313" key="1">
    <source>
        <dbReference type="EMBL" id="KAJ3217091.1"/>
    </source>
</evidence>
<reference evidence="1" key="1">
    <citation type="submission" date="2020-05" db="EMBL/GenBank/DDBJ databases">
        <title>Phylogenomic resolution of chytrid fungi.</title>
        <authorList>
            <person name="Stajich J.E."/>
            <person name="Amses K."/>
            <person name="Simmons R."/>
            <person name="Seto K."/>
            <person name="Myers J."/>
            <person name="Bonds A."/>
            <person name="Quandt C.A."/>
            <person name="Barry K."/>
            <person name="Liu P."/>
            <person name="Grigoriev I."/>
            <person name="Longcore J.E."/>
            <person name="James T.Y."/>
        </authorList>
    </citation>
    <scope>NUCLEOTIDE SEQUENCE</scope>
    <source>
        <strain evidence="1">JEL0476</strain>
    </source>
</reference>
<organism evidence="1 2">
    <name type="scientific">Clydaea vesicula</name>
    <dbReference type="NCBI Taxonomy" id="447962"/>
    <lineage>
        <taxon>Eukaryota</taxon>
        <taxon>Fungi</taxon>
        <taxon>Fungi incertae sedis</taxon>
        <taxon>Chytridiomycota</taxon>
        <taxon>Chytridiomycota incertae sedis</taxon>
        <taxon>Chytridiomycetes</taxon>
        <taxon>Lobulomycetales</taxon>
        <taxon>Lobulomycetaceae</taxon>
        <taxon>Clydaea</taxon>
    </lineage>
</organism>
<proteinExistence type="predicted"/>
<protein>
    <submittedName>
        <fullName evidence="1">Uncharacterized protein</fullName>
    </submittedName>
</protein>
<comment type="caution">
    <text evidence="1">The sequence shown here is derived from an EMBL/GenBank/DDBJ whole genome shotgun (WGS) entry which is preliminary data.</text>
</comment>
<sequence length="368" mass="42499">MEFACSCFFGKIGTIPELALAELGVFDVLDLVLFIENKICSYSDISSPEKVLLNYDHLPLRFNKAGKNFTEKFDLFLKVQPKYGSSYEGTIPHNLGKKVLDQFDAFLGGKRFNGFFEQYLSYQFDENTVNLTKEMHQELHSGEEEAKVESNKKYKLNFHANPAENFDVRAAITLMNGSSGNLVDSRRQSETFENTRFTLPSSELLESIHWFAAHFYTQFDFRSDQKTPNIKNLSNFDMFYKFKSNSLLSIGILIQEYIRHLLNNLGEKKIQGDALLTDKQCHYAPTNSDFVQESLRNKTLINRESYLLKKKINLTKEKESRIKSLFSFSPEIDSPFIYEKSNKADKIDAEVVDIKNLEVKPQKKQKII</sequence>
<evidence type="ECO:0000313" key="2">
    <source>
        <dbReference type="Proteomes" id="UP001211065"/>
    </source>
</evidence>
<dbReference type="AlphaFoldDB" id="A0AAD5TYJ7"/>
<dbReference type="Proteomes" id="UP001211065">
    <property type="component" value="Unassembled WGS sequence"/>
</dbReference>
<keyword evidence="2" id="KW-1185">Reference proteome</keyword>
<gene>
    <name evidence="1" type="ORF">HK099_005604</name>
</gene>